<feature type="region of interest" description="Disordered" evidence="1">
    <location>
        <begin position="32"/>
        <end position="65"/>
    </location>
</feature>
<feature type="region of interest" description="Disordered" evidence="1">
    <location>
        <begin position="389"/>
        <end position="408"/>
    </location>
</feature>
<evidence type="ECO:0000313" key="3">
    <source>
        <dbReference type="Proteomes" id="UP000054776"/>
    </source>
</evidence>
<evidence type="ECO:0000313" key="2">
    <source>
        <dbReference type="EMBL" id="KRY27654.1"/>
    </source>
</evidence>
<sequence>MGPGTLSGRRCLKRCSAFAVSCPRPPSAFLPALRTSGGRRHVANRSPMSSRGGLPPPSRSSLPGVLGGRLARCWPMCGAGTRPKPARTPSGPPSPGLSQPSRTRWLSRPYTCYSTPLRPLGARTPDAVEHANAPSPLPGRENTSAQNRHERPGPPASLGFASTSFRCRPATLCKGGGRIGWPATDQSGGSAPPPTGYSTWSGCTERLYRTRLGISARRPLLGRLRGAADTTSASRGSLPVLVLPSLRQGRSSSSFFIAAAPSATGSSTGAIPSDSISQNLRRGSSSEPSPFNKKTPVSMDRLRAALPHVIQPRRPRAHRSRAGNNSRRRPIHPPRGVLHAAVHPLVRSLPVSHPGAPPVPPGPLHILEESQAPSPECWRFDGLSSRPLQVEIPPSSIGAPAPHDFPES</sequence>
<feature type="region of interest" description="Disordered" evidence="1">
    <location>
        <begin position="348"/>
        <end position="381"/>
    </location>
</feature>
<feature type="compositionally biased region" description="Basic residues" evidence="1">
    <location>
        <begin position="312"/>
        <end position="332"/>
    </location>
</feature>
<proteinExistence type="predicted"/>
<feature type="region of interest" description="Disordered" evidence="1">
    <location>
        <begin position="312"/>
        <end position="334"/>
    </location>
</feature>
<name>A0A0V1AS93_TRISP</name>
<protein>
    <submittedName>
        <fullName evidence="2">Uncharacterized protein</fullName>
    </submittedName>
</protein>
<feature type="compositionally biased region" description="Low complexity" evidence="1">
    <location>
        <begin position="45"/>
        <end position="65"/>
    </location>
</feature>
<organism evidence="2 3">
    <name type="scientific">Trichinella spiralis</name>
    <name type="common">Trichina worm</name>
    <dbReference type="NCBI Taxonomy" id="6334"/>
    <lineage>
        <taxon>Eukaryota</taxon>
        <taxon>Metazoa</taxon>
        <taxon>Ecdysozoa</taxon>
        <taxon>Nematoda</taxon>
        <taxon>Enoplea</taxon>
        <taxon>Dorylaimia</taxon>
        <taxon>Trichinellida</taxon>
        <taxon>Trichinellidae</taxon>
        <taxon>Trichinella</taxon>
    </lineage>
</organism>
<feature type="region of interest" description="Disordered" evidence="1">
    <location>
        <begin position="117"/>
        <end position="161"/>
    </location>
</feature>
<reference evidence="2 3" key="1">
    <citation type="submission" date="2015-01" db="EMBL/GenBank/DDBJ databases">
        <title>Evolution of Trichinella species and genotypes.</title>
        <authorList>
            <person name="Korhonen P.K."/>
            <person name="Edoardo P."/>
            <person name="Giuseppe L.R."/>
            <person name="Gasser R.B."/>
        </authorList>
    </citation>
    <scope>NUCLEOTIDE SEQUENCE [LARGE SCALE GENOMIC DNA]</scope>
    <source>
        <strain evidence="2">ISS3</strain>
    </source>
</reference>
<feature type="compositionally biased region" description="Polar residues" evidence="1">
    <location>
        <begin position="274"/>
        <end position="289"/>
    </location>
</feature>
<dbReference type="EMBL" id="JYDH01000240">
    <property type="protein sequence ID" value="KRY27654.1"/>
    <property type="molecule type" value="Genomic_DNA"/>
</dbReference>
<dbReference type="OrthoDB" id="10365945at2759"/>
<keyword evidence="3" id="KW-1185">Reference proteome</keyword>
<accession>A0A0V1AS93</accession>
<comment type="caution">
    <text evidence="2">The sequence shown here is derived from an EMBL/GenBank/DDBJ whole genome shotgun (WGS) entry which is preliminary data.</text>
</comment>
<dbReference type="AlphaFoldDB" id="A0A0V1AS93"/>
<feature type="region of interest" description="Disordered" evidence="1">
    <location>
        <begin position="262"/>
        <end position="295"/>
    </location>
</feature>
<gene>
    <name evidence="2" type="ORF">T01_9067</name>
</gene>
<dbReference type="Proteomes" id="UP000054776">
    <property type="component" value="Unassembled WGS sequence"/>
</dbReference>
<evidence type="ECO:0000256" key="1">
    <source>
        <dbReference type="SAM" id="MobiDB-lite"/>
    </source>
</evidence>
<feature type="region of interest" description="Disordered" evidence="1">
    <location>
        <begin position="77"/>
        <end position="105"/>
    </location>
</feature>
<dbReference type="InParanoid" id="A0A0V1AS93"/>